<keyword evidence="1" id="KW-0863">Zinc-finger</keyword>
<name>A0A8H7SM06_9FUNG</name>
<evidence type="ECO:0000256" key="1">
    <source>
        <dbReference type="PROSITE-ProRule" id="PRU00042"/>
    </source>
</evidence>
<sequence>MVDKKENVLNFAAVFLPYNLPPSILIKKEEAKKVEVPRHDSFSPEPMECIKTENNIDLKQQLNEAEEGSDTRYKICETCNLYITSRNYQSHMKSRIHVRNTKALTMAPDISDPNNHCIVCDRAYAGQSAYFRHLKYTHKIMLNMLLPDNSRLLLGCNECEQRFPSLGTYRLHVRRDHNREPSPLAKLKKKTPGVLPDIYDINHYCRTCEKKYQSHVNYYQHLRRIHPEMLDDLAPHLQIETESQKIARLKMIVPLEKPECMMCQVKYNMKFVYLSLFKQSVADENKLYELVSRVNPSLPLDDNDSKCDRCST</sequence>
<dbReference type="SMART" id="SM00355">
    <property type="entry name" value="ZnF_C2H2"/>
    <property type="match status" value="4"/>
</dbReference>
<dbReference type="InterPro" id="IPR003604">
    <property type="entry name" value="Matrin/U1-like-C_Znf_C2H2"/>
</dbReference>
<dbReference type="SUPFAM" id="SSF57667">
    <property type="entry name" value="beta-beta-alpha zinc fingers"/>
    <property type="match status" value="1"/>
</dbReference>
<reference evidence="3" key="1">
    <citation type="submission" date="2021-01" db="EMBL/GenBank/DDBJ databases">
        <title>Metabolic potential, ecology and presence of endohyphal bacteria is reflected in genomic diversity of Mucoromycotina.</title>
        <authorList>
            <person name="Muszewska A."/>
            <person name="Okrasinska A."/>
            <person name="Steczkiewicz K."/>
            <person name="Drgas O."/>
            <person name="Orlowska M."/>
            <person name="Perlinska-Lenart U."/>
            <person name="Aleksandrzak-Piekarczyk T."/>
            <person name="Szatraj K."/>
            <person name="Zielenkiewicz U."/>
            <person name="Pilsyk S."/>
            <person name="Malc E."/>
            <person name="Mieczkowski P."/>
            <person name="Kruszewska J.S."/>
            <person name="Biernat P."/>
            <person name="Pawlowska J."/>
        </authorList>
    </citation>
    <scope>NUCLEOTIDE SEQUENCE</scope>
    <source>
        <strain evidence="3">WA0000018081</strain>
    </source>
</reference>
<evidence type="ECO:0000259" key="2">
    <source>
        <dbReference type="PROSITE" id="PS50157"/>
    </source>
</evidence>
<dbReference type="AlphaFoldDB" id="A0A8H7SM06"/>
<dbReference type="InterPro" id="IPR036236">
    <property type="entry name" value="Znf_C2H2_sf"/>
</dbReference>
<dbReference type="Gene3D" id="3.30.160.60">
    <property type="entry name" value="Classic Zinc Finger"/>
    <property type="match status" value="1"/>
</dbReference>
<gene>
    <name evidence="3" type="ORF">INT48_004453</name>
</gene>
<dbReference type="SMART" id="SM00451">
    <property type="entry name" value="ZnF_U1"/>
    <property type="match status" value="3"/>
</dbReference>
<dbReference type="EMBL" id="JAEPRE010000193">
    <property type="protein sequence ID" value="KAG2230592.1"/>
    <property type="molecule type" value="Genomic_DNA"/>
</dbReference>
<proteinExistence type="predicted"/>
<accession>A0A8H7SM06</accession>
<protein>
    <recommendedName>
        <fullName evidence="2">C2H2-type domain-containing protein</fullName>
    </recommendedName>
</protein>
<dbReference type="Proteomes" id="UP000613177">
    <property type="component" value="Unassembled WGS sequence"/>
</dbReference>
<keyword evidence="4" id="KW-1185">Reference proteome</keyword>
<evidence type="ECO:0000313" key="4">
    <source>
        <dbReference type="Proteomes" id="UP000613177"/>
    </source>
</evidence>
<dbReference type="PROSITE" id="PS00028">
    <property type="entry name" value="ZINC_FINGER_C2H2_1"/>
    <property type="match status" value="3"/>
</dbReference>
<dbReference type="InterPro" id="IPR013087">
    <property type="entry name" value="Znf_C2H2_type"/>
</dbReference>
<keyword evidence="1" id="KW-0862">Zinc</keyword>
<evidence type="ECO:0000313" key="3">
    <source>
        <dbReference type="EMBL" id="KAG2230592.1"/>
    </source>
</evidence>
<dbReference type="PROSITE" id="PS50157">
    <property type="entry name" value="ZINC_FINGER_C2H2_2"/>
    <property type="match status" value="1"/>
</dbReference>
<dbReference type="Pfam" id="PF12874">
    <property type="entry name" value="zf-met"/>
    <property type="match status" value="1"/>
</dbReference>
<feature type="domain" description="C2H2-type" evidence="2">
    <location>
        <begin position="154"/>
        <end position="182"/>
    </location>
</feature>
<dbReference type="GO" id="GO:0003676">
    <property type="term" value="F:nucleic acid binding"/>
    <property type="evidence" value="ECO:0007669"/>
    <property type="project" value="InterPro"/>
</dbReference>
<organism evidence="3 4">
    <name type="scientific">Thamnidium elegans</name>
    <dbReference type="NCBI Taxonomy" id="101142"/>
    <lineage>
        <taxon>Eukaryota</taxon>
        <taxon>Fungi</taxon>
        <taxon>Fungi incertae sedis</taxon>
        <taxon>Mucoromycota</taxon>
        <taxon>Mucoromycotina</taxon>
        <taxon>Mucoromycetes</taxon>
        <taxon>Mucorales</taxon>
        <taxon>Mucorineae</taxon>
        <taxon>Mucoraceae</taxon>
        <taxon>Thamnidium</taxon>
    </lineage>
</organism>
<comment type="caution">
    <text evidence="3">The sequence shown here is derived from an EMBL/GenBank/DDBJ whole genome shotgun (WGS) entry which is preliminary data.</text>
</comment>
<keyword evidence="1" id="KW-0479">Metal-binding</keyword>
<dbReference type="GO" id="GO:0008270">
    <property type="term" value="F:zinc ion binding"/>
    <property type="evidence" value="ECO:0007669"/>
    <property type="project" value="UniProtKB-KW"/>
</dbReference>